<feature type="region of interest" description="Disordered" evidence="1">
    <location>
        <begin position="103"/>
        <end position="133"/>
    </location>
</feature>
<dbReference type="Proteomes" id="UP000239757">
    <property type="component" value="Unassembled WGS sequence"/>
</dbReference>
<evidence type="ECO:0000313" key="2">
    <source>
        <dbReference type="EMBL" id="PPR87839.1"/>
    </source>
</evidence>
<organism evidence="2 3">
    <name type="scientific">Gossypium barbadense</name>
    <name type="common">Sea Island cotton</name>
    <name type="synonym">Hibiscus barbadensis</name>
    <dbReference type="NCBI Taxonomy" id="3634"/>
    <lineage>
        <taxon>Eukaryota</taxon>
        <taxon>Viridiplantae</taxon>
        <taxon>Streptophyta</taxon>
        <taxon>Embryophyta</taxon>
        <taxon>Tracheophyta</taxon>
        <taxon>Spermatophyta</taxon>
        <taxon>Magnoliopsida</taxon>
        <taxon>eudicotyledons</taxon>
        <taxon>Gunneridae</taxon>
        <taxon>Pentapetalae</taxon>
        <taxon>rosids</taxon>
        <taxon>malvids</taxon>
        <taxon>Malvales</taxon>
        <taxon>Malvaceae</taxon>
        <taxon>Malvoideae</taxon>
        <taxon>Gossypium</taxon>
    </lineage>
</organism>
<gene>
    <name evidence="2" type="ORF">GOBAR_AA32852</name>
</gene>
<evidence type="ECO:0000256" key="1">
    <source>
        <dbReference type="SAM" id="MobiDB-lite"/>
    </source>
</evidence>
<name>A0A2P5W9R3_GOSBA</name>
<dbReference type="OrthoDB" id="1747867at2759"/>
<proteinExistence type="predicted"/>
<sequence>MLTKFILVSETCFQNSETALKNQQVSIQGLKTQIGQLAKLISEQPQGSLPSNIETNPKEQLHAITVHNDEGDDMIKRQACDSAKISSNRDDCLSSIHLNNVVAQTPLQDSPRKNVMEPHSNPRNKNRATHEERRLQIDELDEWRTYVKEKPKAHNESKRHLDKREDETTKFKVADKVLLDEQDP</sequence>
<feature type="region of interest" description="Disordered" evidence="1">
    <location>
        <begin position="147"/>
        <end position="184"/>
    </location>
</feature>
<dbReference type="EMBL" id="KZ668452">
    <property type="protein sequence ID" value="PPR87839.1"/>
    <property type="molecule type" value="Genomic_DNA"/>
</dbReference>
<reference evidence="2 3" key="1">
    <citation type="submission" date="2015-01" db="EMBL/GenBank/DDBJ databases">
        <title>Genome of allotetraploid Gossypium barbadense reveals genomic plasticity and fiber elongation in cotton evolution.</title>
        <authorList>
            <person name="Chen X."/>
            <person name="Liu X."/>
            <person name="Zhao B."/>
            <person name="Zheng H."/>
            <person name="Hu Y."/>
            <person name="Lu G."/>
            <person name="Yang C."/>
            <person name="Chen J."/>
            <person name="Shan C."/>
            <person name="Zhang L."/>
            <person name="Zhou Y."/>
            <person name="Wang L."/>
            <person name="Guo W."/>
            <person name="Bai Y."/>
            <person name="Ruan J."/>
            <person name="Shangguan X."/>
            <person name="Mao Y."/>
            <person name="Jiang J."/>
            <person name="Zhu Y."/>
            <person name="Lei J."/>
            <person name="Kang H."/>
            <person name="Chen S."/>
            <person name="He X."/>
            <person name="Wang R."/>
            <person name="Wang Y."/>
            <person name="Chen J."/>
            <person name="Wang L."/>
            <person name="Yu S."/>
            <person name="Wang B."/>
            <person name="Wei J."/>
            <person name="Song S."/>
            <person name="Lu X."/>
            <person name="Gao Z."/>
            <person name="Gu W."/>
            <person name="Deng X."/>
            <person name="Ma D."/>
            <person name="Wang S."/>
            <person name="Liang W."/>
            <person name="Fang L."/>
            <person name="Cai C."/>
            <person name="Zhu X."/>
            <person name="Zhou B."/>
            <person name="Zhang Y."/>
            <person name="Chen Z."/>
            <person name="Xu S."/>
            <person name="Zhu R."/>
            <person name="Wang S."/>
            <person name="Zhang T."/>
            <person name="Zhao G."/>
        </authorList>
    </citation>
    <scope>NUCLEOTIDE SEQUENCE [LARGE SCALE GENOMIC DNA]</scope>
    <source>
        <strain evidence="3">cv. Xinhai21</strain>
        <tissue evidence="2">Leaf</tissue>
    </source>
</reference>
<dbReference type="AlphaFoldDB" id="A0A2P5W9R3"/>
<accession>A0A2P5W9R3</accession>
<evidence type="ECO:0000313" key="3">
    <source>
        <dbReference type="Proteomes" id="UP000239757"/>
    </source>
</evidence>
<protein>
    <submittedName>
        <fullName evidence="2">Uncharacterized protein</fullName>
    </submittedName>
</protein>